<accession>A0A927B6E1</accession>
<name>A0A927B6E1_9BACT</name>
<dbReference type="AlphaFoldDB" id="A0A927B6E1"/>
<gene>
    <name evidence="1" type="ORF">IC230_26820</name>
</gene>
<protein>
    <submittedName>
        <fullName evidence="1">Uncharacterized protein</fullName>
    </submittedName>
</protein>
<dbReference type="RefSeq" id="WP_191042158.1">
    <property type="nucleotide sequence ID" value="NZ_JACXAA010000013.1"/>
</dbReference>
<comment type="caution">
    <text evidence="1">The sequence shown here is derived from an EMBL/GenBank/DDBJ whole genome shotgun (WGS) entry which is preliminary data.</text>
</comment>
<sequence length="55" mass="6484">MESPDTLSQVINQLRQQGYTKDLNQHEDNPLWLDPDAYTIDNVYRFETVRRSGTN</sequence>
<organism evidence="1 2">
    <name type="scientific">Spirosoma validum</name>
    <dbReference type="NCBI Taxonomy" id="2771355"/>
    <lineage>
        <taxon>Bacteria</taxon>
        <taxon>Pseudomonadati</taxon>
        <taxon>Bacteroidota</taxon>
        <taxon>Cytophagia</taxon>
        <taxon>Cytophagales</taxon>
        <taxon>Cytophagaceae</taxon>
        <taxon>Spirosoma</taxon>
    </lineage>
</organism>
<evidence type="ECO:0000313" key="1">
    <source>
        <dbReference type="EMBL" id="MBD2756531.1"/>
    </source>
</evidence>
<proteinExistence type="predicted"/>
<evidence type="ECO:0000313" key="2">
    <source>
        <dbReference type="Proteomes" id="UP000653797"/>
    </source>
</evidence>
<reference evidence="1" key="1">
    <citation type="submission" date="2020-09" db="EMBL/GenBank/DDBJ databases">
        <authorList>
            <person name="Kim M.K."/>
        </authorList>
    </citation>
    <scope>NUCLEOTIDE SEQUENCE</scope>
    <source>
        <strain evidence="1">BT704</strain>
    </source>
</reference>
<dbReference type="Proteomes" id="UP000653797">
    <property type="component" value="Unassembled WGS sequence"/>
</dbReference>
<dbReference type="EMBL" id="JACXAA010000013">
    <property type="protein sequence ID" value="MBD2756531.1"/>
    <property type="molecule type" value="Genomic_DNA"/>
</dbReference>
<keyword evidence="2" id="KW-1185">Reference proteome</keyword>